<evidence type="ECO:0008006" key="4">
    <source>
        <dbReference type="Google" id="ProtNLM"/>
    </source>
</evidence>
<evidence type="ECO:0000313" key="2">
    <source>
        <dbReference type="EMBL" id="QPC84359.1"/>
    </source>
</evidence>
<protein>
    <recommendedName>
        <fullName evidence="4">Glycosyltransferase RgtA/B/C/D-like domain-containing protein</fullName>
    </recommendedName>
</protein>
<feature type="transmembrane region" description="Helical" evidence="1">
    <location>
        <begin position="203"/>
        <end position="224"/>
    </location>
</feature>
<feature type="transmembrane region" description="Helical" evidence="1">
    <location>
        <begin position="5"/>
        <end position="21"/>
    </location>
</feature>
<dbReference type="KEGG" id="pmet:G4Y79_08285"/>
<proteinExistence type="predicted"/>
<keyword evidence="3" id="KW-1185">Reference proteome</keyword>
<feature type="transmembrane region" description="Helical" evidence="1">
    <location>
        <begin position="245"/>
        <end position="266"/>
    </location>
</feature>
<keyword evidence="1" id="KW-0472">Membrane</keyword>
<feature type="transmembrane region" description="Helical" evidence="1">
    <location>
        <begin position="333"/>
        <end position="353"/>
    </location>
</feature>
<dbReference type="EMBL" id="CP062983">
    <property type="protein sequence ID" value="QPC84359.1"/>
    <property type="molecule type" value="Genomic_DNA"/>
</dbReference>
<reference evidence="2 3" key="1">
    <citation type="submission" date="2020-02" db="EMBL/GenBank/DDBJ databases">
        <authorList>
            <person name="Zheng R.K."/>
            <person name="Sun C.M."/>
        </authorList>
    </citation>
    <scope>NUCLEOTIDE SEQUENCE [LARGE SCALE GENOMIC DNA]</scope>
    <source>
        <strain evidence="3">rifampicinis</strain>
    </source>
</reference>
<organism evidence="2 3">
    <name type="scientific">Phototrophicus methaneseepsis</name>
    <dbReference type="NCBI Taxonomy" id="2710758"/>
    <lineage>
        <taxon>Bacteria</taxon>
        <taxon>Bacillati</taxon>
        <taxon>Chloroflexota</taxon>
        <taxon>Candidatus Thermofontia</taxon>
        <taxon>Phototrophicales</taxon>
        <taxon>Phototrophicaceae</taxon>
        <taxon>Phototrophicus</taxon>
    </lineage>
</organism>
<feature type="transmembrane region" description="Helical" evidence="1">
    <location>
        <begin position="296"/>
        <end position="327"/>
    </location>
</feature>
<accession>A0A7S8IG99</accession>
<evidence type="ECO:0000313" key="3">
    <source>
        <dbReference type="Proteomes" id="UP000594468"/>
    </source>
</evidence>
<feature type="transmembrane region" description="Helical" evidence="1">
    <location>
        <begin position="505"/>
        <end position="525"/>
    </location>
</feature>
<dbReference type="AlphaFoldDB" id="A0A7S8IG99"/>
<feature type="transmembrane region" description="Helical" evidence="1">
    <location>
        <begin position="41"/>
        <end position="61"/>
    </location>
</feature>
<dbReference type="Proteomes" id="UP000594468">
    <property type="component" value="Chromosome"/>
</dbReference>
<keyword evidence="1" id="KW-1133">Transmembrane helix</keyword>
<feature type="transmembrane region" description="Helical" evidence="1">
    <location>
        <begin position="140"/>
        <end position="162"/>
    </location>
</feature>
<name>A0A7S8IG99_9CHLR</name>
<sequence>MRRKLFIVVGVMILFTLYFWGHNIEPGRTALIRGLMSFLRIALDMGAVLLLLACGGTLGRFALHRLDITPLAIVERLVVEVLLGLGLISLTACVLGLLGLFNAVIWGVVLLATAFCYRYLKAWLGDVRAFATNRGARLTIWEMFCRVIIIVLMASALMIALAPPTGWDTLYYHLVIPQRYVQTGAIGQHTDLHFFGFPQNMEVLYGLLMIATGAGRAAAVLHWMMGLMNFLVIGSLVQRYASRSAAYTITLVMVGSYNLWLLLGWAYIDVALMTYSAAIVCVLLVWRAGGDQQMGWLMLAGGLGGLAAGVKYTAAPLILAMIVFVVLNNPRAALRNLFILGIFGAVAFVPWAAKGLLLYHNPLYPYLFGGVSWDAVRGMNFSAGGSGLLYETGLLPLQIPVLPLTATIFGVDKRSPYSFTTGPFLLMLPFLLWAGWSYLRAETQSLVRALLPMAIVCLAYWMLLASLSGIGSQTRLMLVALPIAAILGAMGYHSLEQMPSKPLNILFIVQAAIVMGLLLGGFDYLTHFASSNVLAYHAGVIDEDTYLEYNVGLLYQAMEAMEETVPQGSYVKFLWEGKSYYCPQGITCEPDKLFDAWAWPIQQGKSPQEVLEQWRADGVTHFLFYDIPGLPDGYTFWLNIHPFFYEQNELFPDYFFDTVEEVWSDGVGYTLYTWQDEQN</sequence>
<feature type="transmembrane region" description="Helical" evidence="1">
    <location>
        <begin position="445"/>
        <end position="464"/>
    </location>
</feature>
<evidence type="ECO:0000256" key="1">
    <source>
        <dbReference type="SAM" id="Phobius"/>
    </source>
</evidence>
<gene>
    <name evidence="2" type="ORF">G4Y79_08285</name>
</gene>
<feature type="transmembrane region" description="Helical" evidence="1">
    <location>
        <begin position="476"/>
        <end position="493"/>
    </location>
</feature>
<feature type="transmembrane region" description="Helical" evidence="1">
    <location>
        <begin position="103"/>
        <end position="120"/>
    </location>
</feature>
<feature type="transmembrane region" description="Helical" evidence="1">
    <location>
        <begin position="417"/>
        <end position="439"/>
    </location>
</feature>
<feature type="transmembrane region" description="Helical" evidence="1">
    <location>
        <begin position="73"/>
        <end position="97"/>
    </location>
</feature>
<keyword evidence="1" id="KW-0812">Transmembrane</keyword>